<dbReference type="Pfam" id="PF00626">
    <property type="entry name" value="Gelsolin"/>
    <property type="match status" value="3"/>
</dbReference>
<dbReference type="VEuPathDB" id="AmoebaDB:NF0128930"/>
<dbReference type="GO" id="GO:0003723">
    <property type="term" value="F:RNA binding"/>
    <property type="evidence" value="ECO:0007669"/>
    <property type="project" value="UniProtKB-UniRule"/>
</dbReference>
<dbReference type="SUPFAM" id="SSF54928">
    <property type="entry name" value="RNA-binding domain, RBD"/>
    <property type="match status" value="2"/>
</dbReference>
<dbReference type="Pfam" id="PF16300">
    <property type="entry name" value="WD40_4"/>
    <property type="match status" value="1"/>
</dbReference>
<dbReference type="OMA" id="YPGMLPI"/>
<organism evidence="8 9">
    <name type="scientific">Naegleria fowleri</name>
    <name type="common">Brain eating amoeba</name>
    <dbReference type="NCBI Taxonomy" id="5763"/>
    <lineage>
        <taxon>Eukaryota</taxon>
        <taxon>Discoba</taxon>
        <taxon>Heterolobosea</taxon>
        <taxon>Tetramitia</taxon>
        <taxon>Eutetramitia</taxon>
        <taxon>Vahlkampfiidae</taxon>
        <taxon>Naegleria</taxon>
    </lineage>
</organism>
<dbReference type="InterPro" id="IPR007123">
    <property type="entry name" value="Gelsolin-like_dom"/>
</dbReference>
<dbReference type="SMART" id="SM00153">
    <property type="entry name" value="VHP"/>
    <property type="match status" value="1"/>
</dbReference>
<dbReference type="EMBL" id="VFQX01000006">
    <property type="protein sequence ID" value="KAF0983289.1"/>
    <property type="molecule type" value="Genomic_DNA"/>
</dbReference>
<dbReference type="Pfam" id="PF08953">
    <property type="entry name" value="DUF1899"/>
    <property type="match status" value="1"/>
</dbReference>
<dbReference type="CDD" id="cd00590">
    <property type="entry name" value="RRM_SF"/>
    <property type="match status" value="2"/>
</dbReference>
<dbReference type="VEuPathDB" id="AmoebaDB:NfTy_011520"/>
<dbReference type="GO" id="GO:0015629">
    <property type="term" value="C:actin cytoskeleton"/>
    <property type="evidence" value="ECO:0007669"/>
    <property type="project" value="TreeGrafter"/>
</dbReference>
<comment type="caution">
    <text evidence="8">The sequence shown here is derived from an EMBL/GenBank/DDBJ whole genome shotgun (WGS) entry which is preliminary data.</text>
</comment>
<accession>A0A6A5CDB2</accession>
<evidence type="ECO:0000256" key="2">
    <source>
        <dbReference type="ARBA" id="ARBA00022737"/>
    </source>
</evidence>
<feature type="region of interest" description="Disordered" evidence="5">
    <location>
        <begin position="724"/>
        <end position="748"/>
    </location>
</feature>
<dbReference type="PANTHER" id="PTHR11977">
    <property type="entry name" value="VILLIN"/>
    <property type="match status" value="1"/>
</dbReference>
<evidence type="ECO:0000256" key="4">
    <source>
        <dbReference type="PROSITE-ProRule" id="PRU00221"/>
    </source>
</evidence>
<dbReference type="SMART" id="SM01167">
    <property type="entry name" value="DUF1900"/>
    <property type="match status" value="1"/>
</dbReference>
<evidence type="ECO:0000259" key="6">
    <source>
        <dbReference type="PROSITE" id="PS50102"/>
    </source>
</evidence>
<evidence type="ECO:0000313" key="8">
    <source>
        <dbReference type="EMBL" id="KAF0983289.1"/>
    </source>
</evidence>
<dbReference type="GO" id="GO:0051014">
    <property type="term" value="P:actin filament severing"/>
    <property type="evidence" value="ECO:0007669"/>
    <property type="project" value="TreeGrafter"/>
</dbReference>
<dbReference type="Pfam" id="PF00076">
    <property type="entry name" value="RRM_1"/>
    <property type="match status" value="2"/>
</dbReference>
<dbReference type="InterPro" id="IPR007122">
    <property type="entry name" value="Villin/Gelsolin"/>
</dbReference>
<dbReference type="Gene3D" id="3.40.20.10">
    <property type="entry name" value="Severin"/>
    <property type="match status" value="5"/>
</dbReference>
<evidence type="ECO:0000256" key="3">
    <source>
        <dbReference type="PROSITE-ProRule" id="PRU00176"/>
    </source>
</evidence>
<feature type="domain" description="RRM" evidence="6">
    <location>
        <begin position="968"/>
        <end position="1039"/>
    </location>
</feature>
<evidence type="ECO:0000259" key="7">
    <source>
        <dbReference type="PROSITE" id="PS51089"/>
    </source>
</evidence>
<keyword evidence="3" id="KW-0694">RNA-binding</keyword>
<feature type="region of interest" description="Disordered" evidence="5">
    <location>
        <begin position="441"/>
        <end position="481"/>
    </location>
</feature>
<dbReference type="InterPro" id="IPR035979">
    <property type="entry name" value="RBD_domain_sf"/>
</dbReference>
<name>A0A6A5CDB2_NAEFO</name>
<evidence type="ECO:0008006" key="10">
    <source>
        <dbReference type="Google" id="ProtNLM"/>
    </source>
</evidence>
<evidence type="ECO:0000313" key="9">
    <source>
        <dbReference type="Proteomes" id="UP000444721"/>
    </source>
</evidence>
<reference evidence="8 9" key="1">
    <citation type="journal article" date="2019" name="Sci. Rep.">
        <title>Nanopore sequencing improves the draft genome of the human pathogenic amoeba Naegleria fowleri.</title>
        <authorList>
            <person name="Liechti N."/>
            <person name="Schurch N."/>
            <person name="Bruggmann R."/>
            <person name="Wittwer M."/>
        </authorList>
    </citation>
    <scope>NUCLEOTIDE SEQUENCE [LARGE SCALE GENOMIC DNA]</scope>
    <source>
        <strain evidence="8 9">ATCC 30894</strain>
    </source>
</reference>
<dbReference type="Pfam" id="PF02209">
    <property type="entry name" value="VHP"/>
    <property type="match status" value="1"/>
</dbReference>
<dbReference type="SMART" id="SM00262">
    <property type="entry name" value="GEL"/>
    <property type="match status" value="4"/>
</dbReference>
<dbReference type="CDD" id="cd11289">
    <property type="entry name" value="gelsolin_S2_like"/>
    <property type="match status" value="1"/>
</dbReference>
<dbReference type="InterPro" id="IPR015048">
    <property type="entry name" value="DUF1899"/>
</dbReference>
<dbReference type="GO" id="GO:0005546">
    <property type="term" value="F:phosphatidylinositol-4,5-bisphosphate binding"/>
    <property type="evidence" value="ECO:0007669"/>
    <property type="project" value="TreeGrafter"/>
</dbReference>
<dbReference type="PROSITE" id="PS50082">
    <property type="entry name" value="WD_REPEATS_2"/>
    <property type="match status" value="1"/>
</dbReference>
<dbReference type="SUPFAM" id="SSF47050">
    <property type="entry name" value="VHP, Villin headpiece domain"/>
    <property type="match status" value="1"/>
</dbReference>
<sequence>MLQSNNSGGTTPLGHRRIHSASTFQFSRHSPFKNIFGQEQKKELQFTNLNKINKASCSAESKVISCDEDYFALPFGTYGGVILLRHSQIPEDSKSRRAHANPPLLSDHTGFVHDHAFSPLKISDDFRLFSTCSADCTIKIWKIKQHPQLAIHGYCENSTTDTITLKGHEKKVNTGDFHPSVNNIFVSSSTDNTLRIWDVESQKDLIVLKNDFDDLVQSWDWSATASVLYTSNRDTIARVYDPRTKYAIVSGKAHDGKKGFRVVCTNHDQFFTVGFNLSGTREYALWDLRKGMRKGPLVRETISDQTPTQLFPFYDSTSHLLYLAGKGDTKVRMYEIDANSEPYVHPLGEFKLSSTNTGIDMLPKRVCDTKVFEVARFMKLNVESVETFTFHVPRKKEQQEVFQEDLYPPVPSGRPSSLTSKDWFSGKSCLVDFTSMRSRMSEQQQQLSLEEEGGGSSSRSTTTSSRSGTNGGSDLLSKNARKRSHALKSAPSVDVGLNTYANNNELGIPVDETLLINSFGFYLNSYLNVWFHREMKWKKLFCALHRSKVHPELNSVLIYGENPQQVKLIRDEIAKKDHLENFNRNEFISLYSKSKTSGVIFMAQLLYVHKAYQLGDEYFSDHQTMEILFYDLILNEIVSFFFSSGSVATASSTTSTTSTTTTTSATTGGMSGGGGETGGSSVVVNDELIQTWADTLKKLCKPHRDVVRNSRIFKGFILQLKDSSSQSDTTSQSDQSNSNGNRNNNNNTSEDIPAYWAKRWCVVTEEFLFLYSHRKSPLPECAFILKKISLPGVTNMEHALPHYKTLQSISDSIQNENNEWINLIENTTSGSSHTLLMQTLSGDEKNLCFALNYENGHSGKSNNWSISKQQKHHHSHRTPLCFFLANNDQQKESLFEMIQINSGLIKIGSSEEERLLEKLGLPIHEHDNGNMESGHSSSLSVTTPSSDLSISSSSRSSSSKDSSSEGIGKIQVWPISDSISQEDLQDLFGVFGPIDHIELFSKEHRAVLTFHKKSSALNALVLHHTNLDATKINVQALSDEHLYEPGYLKVENISPQCSKQDIRVIFATFGEIQKIKLWRDPNSLNHSFCGIIKFKTVEQAKMGLVFNGSKLYYEEIKVTLLEGNTSSSSMGDTFRNSSGSNYNSIFGEEKLFNNEYDPNEVKANRQKVLIQIKGDKKIRSRQVELSPKSINSGDVFLLDCGSVIYVWNGKQTSRFKKARGLDVATNLKLKERGGNAKIIIIDEGQSVNRDEQELERQFWNTLFTEYGDPSFSREEFLKNIPDKKAGGDDKEFEEKLDKNTVLYRINFTEHQFDFSNSKNNDQELPIGKYQLKIVHRHSQPALSDLNSNFVYVLDCLSEIYIWEGKYSSKAQRVFGRKFASKIEQQDHRPIWTRVCKIVEHSEPILFKEKMSDYAGVLPIAVSQAAIDEKQGKGNVAQRKEQHVIDVNAMMFIGGSDSSSSGGNVGSGNSSGEKDSFSTLPREPMFHEMSNHELVSNARNTSSNYEIFIWKVEGFEKVDYDEDYYGQLYSGDSFVILFKYYKSNKAKHIIYFWQGRDCSTNEKGASALLTIDVSNINLQGDDAPQIRIIQQKETRHFLSMFHSYLGLDGLVIPLGKFAIDMMNDSSSSSSGNSSLTKSHRLRSIGSSSSTGTPTNNSTTTTGSSSVVEESKRVFQQALSQLYIYDIRCVKSPIAKNKNEQQDQNSVLYCEKTKAIQVDTNEFKSIEQIGRLFNSNHTLLIVTKDRKEGYLWKGKYHHQEKEVALARHVANHVLKFPDSKLIQMDQNAEKDFLWKLFGLNAMNAAPIKKFIKSQLDQQKKRIDPILYQFSGATGVVDVERVYNYSQDDLDIFSVFLLDAQELGCFLWFGSHSSHNLQKIALDTSLRYCMTHYGSSNNKNNTTTTTGEDVNLYVTYTGQEPASFKTHFHAWGAYRDKYIVNYLNSSANNSKEVLIPASDMMKEYARKTYSYKTLLSEQLPAGVNATKLEEYLSNEEFQLVFNMTRDEFNQLPKWKQESEKRKVYLF</sequence>
<dbReference type="InterPro" id="IPR036886">
    <property type="entry name" value="Villin_headpiece_dom_sf"/>
</dbReference>
<feature type="domain" description="RRM" evidence="6">
    <location>
        <begin position="1046"/>
        <end position="1123"/>
    </location>
</feature>
<dbReference type="Gene3D" id="2.130.10.10">
    <property type="entry name" value="YVTN repeat-like/Quinoprotein amine dehydrogenase"/>
    <property type="match status" value="1"/>
</dbReference>
<dbReference type="InterPro" id="IPR003128">
    <property type="entry name" value="Villin_headpiece"/>
</dbReference>
<evidence type="ECO:0000256" key="1">
    <source>
        <dbReference type="ARBA" id="ARBA00022574"/>
    </source>
</evidence>
<gene>
    <name evidence="8" type="ORF">FDP41_010354</name>
</gene>
<dbReference type="InterPro" id="IPR015943">
    <property type="entry name" value="WD40/YVTN_repeat-like_dom_sf"/>
</dbReference>
<feature type="compositionally biased region" description="Low complexity" evidence="5">
    <location>
        <begin position="457"/>
        <end position="468"/>
    </location>
</feature>
<dbReference type="GeneID" id="68117569"/>
<evidence type="ECO:0000256" key="5">
    <source>
        <dbReference type="SAM" id="MobiDB-lite"/>
    </source>
</evidence>
<dbReference type="SMART" id="SM00360">
    <property type="entry name" value="RRM"/>
    <property type="match status" value="2"/>
</dbReference>
<dbReference type="InterPro" id="IPR000504">
    <property type="entry name" value="RRM_dom"/>
</dbReference>
<dbReference type="InterPro" id="IPR012677">
    <property type="entry name" value="Nucleotide-bd_a/b_plait_sf"/>
</dbReference>
<feature type="compositionally biased region" description="Low complexity" evidence="5">
    <location>
        <begin position="933"/>
        <end position="961"/>
    </location>
</feature>
<feature type="region of interest" description="Disordered" evidence="5">
    <location>
        <begin position="1456"/>
        <end position="1479"/>
    </location>
</feature>
<dbReference type="SUPFAM" id="SSF50978">
    <property type="entry name" value="WD40 repeat-like"/>
    <property type="match status" value="1"/>
</dbReference>
<dbReference type="PROSITE" id="PS51089">
    <property type="entry name" value="HP"/>
    <property type="match status" value="1"/>
</dbReference>
<dbReference type="Pfam" id="PF00400">
    <property type="entry name" value="WD40"/>
    <property type="match status" value="2"/>
</dbReference>
<keyword evidence="2" id="KW-0677">Repeat</keyword>
<feature type="repeat" description="WD" evidence="4">
    <location>
        <begin position="165"/>
        <end position="207"/>
    </location>
</feature>
<dbReference type="InterPro" id="IPR036322">
    <property type="entry name" value="WD40_repeat_dom_sf"/>
</dbReference>
<dbReference type="Proteomes" id="UP000444721">
    <property type="component" value="Unassembled WGS sequence"/>
</dbReference>
<dbReference type="GO" id="GO:0051015">
    <property type="term" value="F:actin filament binding"/>
    <property type="evidence" value="ECO:0007669"/>
    <property type="project" value="InterPro"/>
</dbReference>
<feature type="compositionally biased region" description="Low complexity" evidence="5">
    <location>
        <begin position="1456"/>
        <end position="1470"/>
    </location>
</feature>
<dbReference type="PROSITE" id="PS50294">
    <property type="entry name" value="WD_REPEATS_REGION"/>
    <property type="match status" value="1"/>
</dbReference>
<feature type="compositionally biased region" description="Low complexity" evidence="5">
    <location>
        <begin position="649"/>
        <end position="668"/>
    </location>
</feature>
<dbReference type="Gene3D" id="3.30.70.330">
    <property type="match status" value="2"/>
</dbReference>
<dbReference type="GO" id="GO:0051016">
    <property type="term" value="P:barbed-end actin filament capping"/>
    <property type="evidence" value="ECO:0007669"/>
    <property type="project" value="TreeGrafter"/>
</dbReference>
<dbReference type="VEuPathDB" id="AmoebaDB:FDP41_010354"/>
<dbReference type="GO" id="GO:0008154">
    <property type="term" value="P:actin polymerization or depolymerization"/>
    <property type="evidence" value="ECO:0007669"/>
    <property type="project" value="TreeGrafter"/>
</dbReference>
<dbReference type="Gene3D" id="1.10.950.10">
    <property type="entry name" value="Villin headpiece domain"/>
    <property type="match status" value="1"/>
</dbReference>
<dbReference type="SMART" id="SM00320">
    <property type="entry name" value="WD40"/>
    <property type="match status" value="3"/>
</dbReference>
<feature type="region of interest" description="Disordered" evidence="5">
    <location>
        <begin position="926"/>
        <end position="965"/>
    </location>
</feature>
<dbReference type="PROSITE" id="PS50102">
    <property type="entry name" value="RRM"/>
    <property type="match status" value="2"/>
</dbReference>
<dbReference type="PANTHER" id="PTHR11977:SF51">
    <property type="entry name" value="PROTEIN FLIGHTLESS-1 HOMOLOG"/>
    <property type="match status" value="1"/>
</dbReference>
<feature type="domain" description="HP" evidence="7">
    <location>
        <begin position="1960"/>
        <end position="2023"/>
    </location>
</feature>
<dbReference type="InterPro" id="IPR029006">
    <property type="entry name" value="ADF-H/Gelsolin-like_dom_sf"/>
</dbReference>
<dbReference type="OrthoDB" id="6375767at2759"/>
<dbReference type="InterPro" id="IPR001680">
    <property type="entry name" value="WD40_rpt"/>
</dbReference>
<dbReference type="RefSeq" id="XP_044568002.1">
    <property type="nucleotide sequence ID" value="XM_044700643.1"/>
</dbReference>
<feature type="compositionally biased region" description="Low complexity" evidence="5">
    <location>
        <begin position="1644"/>
        <end position="1664"/>
    </location>
</feature>
<feature type="region of interest" description="Disordered" evidence="5">
    <location>
        <begin position="649"/>
        <end position="677"/>
    </location>
</feature>
<proteinExistence type="predicted"/>
<dbReference type="GO" id="GO:0005737">
    <property type="term" value="C:cytoplasm"/>
    <property type="evidence" value="ECO:0007669"/>
    <property type="project" value="TreeGrafter"/>
</dbReference>
<keyword evidence="9" id="KW-1185">Reference proteome</keyword>
<protein>
    <recommendedName>
        <fullName evidence="10">HP domain-containing protein</fullName>
    </recommendedName>
</protein>
<dbReference type="SUPFAM" id="SSF55753">
    <property type="entry name" value="Actin depolymerizing proteins"/>
    <property type="match status" value="4"/>
</dbReference>
<keyword evidence="1 4" id="KW-0853">WD repeat</keyword>
<feature type="region of interest" description="Disordered" evidence="5">
    <location>
        <begin position="1625"/>
        <end position="1665"/>
    </location>
</feature>